<feature type="region of interest" description="Disordered" evidence="1">
    <location>
        <begin position="1"/>
        <end position="25"/>
    </location>
</feature>
<dbReference type="EMBL" id="JAQNDK010000003">
    <property type="protein sequence ID" value="MDC0680935.1"/>
    <property type="molecule type" value="Genomic_DNA"/>
</dbReference>
<evidence type="ECO:0008006" key="4">
    <source>
        <dbReference type="Google" id="ProtNLM"/>
    </source>
</evidence>
<name>A0ABT5C537_9BACT</name>
<keyword evidence="3" id="KW-1185">Reference proteome</keyword>
<evidence type="ECO:0000313" key="3">
    <source>
        <dbReference type="Proteomes" id="UP001217485"/>
    </source>
</evidence>
<evidence type="ECO:0000313" key="2">
    <source>
        <dbReference type="EMBL" id="MDC0680935.1"/>
    </source>
</evidence>
<feature type="compositionally biased region" description="Basic and acidic residues" evidence="1">
    <location>
        <begin position="1"/>
        <end position="13"/>
    </location>
</feature>
<gene>
    <name evidence="2" type="ORF">POL72_24560</name>
</gene>
<sequence length="323" mass="34769">MMLAFDLDRDDAPQQRGPAPADGPGCFGEAADYRAQRILYAARDWIGEQDGITTDGRSLILLHAQRTPPERREALVRCFERVLLHAPRPELSALSASLRQAGLSVDEDFSVMGAPAGEVRAAVQGLGRFRAFPPGLRLSRVSPDDDEASIRAIQELQAEGGHAPLPGWYLRGGEGRSLTLTLRDGAGALIGCTTLCVVTRPQPAEVGGREALAQLGLLGAPPLWISDVDEAPSWTAMPICTCLREDHRGRGLGAPLQAAALREGHDRFGIRWFYALVRAGDEIAKRMNARCGLAPHRAEGFLVASALPPEKPRRPADARRGSG</sequence>
<dbReference type="RefSeq" id="WP_272097989.1">
    <property type="nucleotide sequence ID" value="NZ_JAQNDK010000003.1"/>
</dbReference>
<protein>
    <recommendedName>
        <fullName evidence="4">N-acetyltransferase domain-containing protein</fullName>
    </recommendedName>
</protein>
<dbReference type="Proteomes" id="UP001217485">
    <property type="component" value="Unassembled WGS sequence"/>
</dbReference>
<accession>A0ABT5C537</accession>
<dbReference type="SUPFAM" id="SSF55729">
    <property type="entry name" value="Acyl-CoA N-acyltransferases (Nat)"/>
    <property type="match status" value="1"/>
</dbReference>
<reference evidence="2 3" key="1">
    <citation type="submission" date="2023-01" db="EMBL/GenBank/DDBJ databases">
        <title>Minimal conservation of predation-associated metabolite biosynthetic gene clusters underscores biosynthetic potential of Myxococcota including descriptions for ten novel species: Archangium lansinium sp. nov., Myxococcus landrumus sp. nov., Nannocystis bai.</title>
        <authorList>
            <person name="Ahearne A."/>
            <person name="Stevens C."/>
            <person name="Dowd S."/>
        </authorList>
    </citation>
    <scope>NUCLEOTIDE SEQUENCE [LARGE SCALE GENOMIC DNA]</scope>
    <source>
        <strain evidence="2 3">WIWO2</strain>
    </source>
</reference>
<proteinExistence type="predicted"/>
<comment type="caution">
    <text evidence="2">The sequence shown here is derived from an EMBL/GenBank/DDBJ whole genome shotgun (WGS) entry which is preliminary data.</text>
</comment>
<dbReference type="InterPro" id="IPR016181">
    <property type="entry name" value="Acyl_CoA_acyltransferase"/>
</dbReference>
<evidence type="ECO:0000256" key="1">
    <source>
        <dbReference type="SAM" id="MobiDB-lite"/>
    </source>
</evidence>
<organism evidence="2 3">
    <name type="scientific">Sorangium atrum</name>
    <dbReference type="NCBI Taxonomy" id="2995308"/>
    <lineage>
        <taxon>Bacteria</taxon>
        <taxon>Pseudomonadati</taxon>
        <taxon>Myxococcota</taxon>
        <taxon>Polyangia</taxon>
        <taxon>Polyangiales</taxon>
        <taxon>Polyangiaceae</taxon>
        <taxon>Sorangium</taxon>
    </lineage>
</organism>
<dbReference type="Gene3D" id="3.40.630.30">
    <property type="match status" value="1"/>
</dbReference>